<keyword evidence="1" id="KW-1133">Transmembrane helix</keyword>
<protein>
    <submittedName>
        <fullName evidence="2">Uncharacterized protein</fullName>
    </submittedName>
</protein>
<organism evidence="2 3">
    <name type="scientific">Piedraia hortae CBS 480.64</name>
    <dbReference type="NCBI Taxonomy" id="1314780"/>
    <lineage>
        <taxon>Eukaryota</taxon>
        <taxon>Fungi</taxon>
        <taxon>Dikarya</taxon>
        <taxon>Ascomycota</taxon>
        <taxon>Pezizomycotina</taxon>
        <taxon>Dothideomycetes</taxon>
        <taxon>Dothideomycetidae</taxon>
        <taxon>Capnodiales</taxon>
        <taxon>Piedraiaceae</taxon>
        <taxon>Piedraia</taxon>
    </lineage>
</organism>
<feature type="transmembrane region" description="Helical" evidence="1">
    <location>
        <begin position="12"/>
        <end position="41"/>
    </location>
</feature>
<dbReference type="AlphaFoldDB" id="A0A6A7C519"/>
<keyword evidence="1" id="KW-0812">Transmembrane</keyword>
<sequence length="99" mass="10690">MSLGPPDIDVSLAHGVIVYATVLGQAIDSMIGPIMAMTYWQELSPDLSGRTAFILAERWKKVLKWAAANALVNIFGGIVFPGLDSSTTKVVGEKDNKVW</sequence>
<name>A0A6A7C519_9PEZI</name>
<accession>A0A6A7C519</accession>
<evidence type="ECO:0000313" key="2">
    <source>
        <dbReference type="EMBL" id="KAF2861798.1"/>
    </source>
</evidence>
<dbReference type="Proteomes" id="UP000799421">
    <property type="component" value="Unassembled WGS sequence"/>
</dbReference>
<dbReference type="EMBL" id="MU005970">
    <property type="protein sequence ID" value="KAF2861798.1"/>
    <property type="molecule type" value="Genomic_DNA"/>
</dbReference>
<keyword evidence="1" id="KW-0472">Membrane</keyword>
<reference evidence="2" key="1">
    <citation type="journal article" date="2020" name="Stud. Mycol.">
        <title>101 Dothideomycetes genomes: a test case for predicting lifestyles and emergence of pathogens.</title>
        <authorList>
            <person name="Haridas S."/>
            <person name="Albert R."/>
            <person name="Binder M."/>
            <person name="Bloem J."/>
            <person name="Labutti K."/>
            <person name="Salamov A."/>
            <person name="Andreopoulos B."/>
            <person name="Baker S."/>
            <person name="Barry K."/>
            <person name="Bills G."/>
            <person name="Bluhm B."/>
            <person name="Cannon C."/>
            <person name="Castanera R."/>
            <person name="Culley D."/>
            <person name="Daum C."/>
            <person name="Ezra D."/>
            <person name="Gonzalez J."/>
            <person name="Henrissat B."/>
            <person name="Kuo A."/>
            <person name="Liang C."/>
            <person name="Lipzen A."/>
            <person name="Lutzoni F."/>
            <person name="Magnuson J."/>
            <person name="Mondo S."/>
            <person name="Nolan M."/>
            <person name="Ohm R."/>
            <person name="Pangilinan J."/>
            <person name="Park H.-J."/>
            <person name="Ramirez L."/>
            <person name="Alfaro M."/>
            <person name="Sun H."/>
            <person name="Tritt A."/>
            <person name="Yoshinaga Y."/>
            <person name="Zwiers L.-H."/>
            <person name="Turgeon B."/>
            <person name="Goodwin S."/>
            <person name="Spatafora J."/>
            <person name="Crous P."/>
            <person name="Grigoriev I."/>
        </authorList>
    </citation>
    <scope>NUCLEOTIDE SEQUENCE</scope>
    <source>
        <strain evidence="2">CBS 480.64</strain>
    </source>
</reference>
<gene>
    <name evidence="2" type="ORF">K470DRAFT_269612</name>
</gene>
<evidence type="ECO:0000256" key="1">
    <source>
        <dbReference type="SAM" id="Phobius"/>
    </source>
</evidence>
<keyword evidence="3" id="KW-1185">Reference proteome</keyword>
<evidence type="ECO:0000313" key="3">
    <source>
        <dbReference type="Proteomes" id="UP000799421"/>
    </source>
</evidence>
<proteinExistence type="predicted"/>